<dbReference type="RefSeq" id="WP_110608661.1">
    <property type="nucleotide sequence ID" value="NZ_PDOD01000001.1"/>
</dbReference>
<sequence>MIQFKEVEKYIDDQFKLGPINFKVEPSTVTALIGNNGAGKSTFIRLLTGMVFPDGGSINRFDEKEIDTKWKEKMAYVPQTSIGFERFTLKQLTHLYKIGYETWDEDEFMRLTLRFQLPMTKRFDSLSVGMQKLALLMLALSRNSKVLVMDEPLSGVDMESQEMMRDEWVSYLEADSGRSIIFASHVPEEVKEFADYIVCMNQGQLTGSYEKDQLKQNYGRIWAHGDAKKVRNFSEVVNVHHDERLCEITTRDMEKTVNSIRNEDYEIVMQKGLDFSEILRLLVKEQGGERNNDIRN</sequence>
<dbReference type="OrthoDB" id="2960217at2"/>
<dbReference type="GO" id="GO:0016887">
    <property type="term" value="F:ATP hydrolysis activity"/>
    <property type="evidence" value="ECO:0007669"/>
    <property type="project" value="InterPro"/>
</dbReference>
<dbReference type="AlphaFoldDB" id="A0A323TLP4"/>
<dbReference type="InterPro" id="IPR027417">
    <property type="entry name" value="P-loop_NTPase"/>
</dbReference>
<dbReference type="SMART" id="SM00382">
    <property type="entry name" value="AAA"/>
    <property type="match status" value="1"/>
</dbReference>
<dbReference type="PANTHER" id="PTHR42939">
    <property type="entry name" value="ABC TRANSPORTER ATP-BINDING PROTEIN ALBC-RELATED"/>
    <property type="match status" value="1"/>
</dbReference>
<evidence type="ECO:0000256" key="3">
    <source>
        <dbReference type="ARBA" id="ARBA00022840"/>
    </source>
</evidence>
<evidence type="ECO:0000259" key="4">
    <source>
        <dbReference type="PROSITE" id="PS50893"/>
    </source>
</evidence>
<dbReference type="Proteomes" id="UP000248214">
    <property type="component" value="Unassembled WGS sequence"/>
</dbReference>
<keyword evidence="3" id="KW-0067">ATP-binding</keyword>
<dbReference type="EMBL" id="PDOD01000001">
    <property type="protein sequence ID" value="PYZ95026.1"/>
    <property type="molecule type" value="Genomic_DNA"/>
</dbReference>
<keyword evidence="1" id="KW-0813">Transport</keyword>
<gene>
    <name evidence="5" type="ORF">CR194_05800</name>
</gene>
<evidence type="ECO:0000313" key="5">
    <source>
        <dbReference type="EMBL" id="PYZ95026.1"/>
    </source>
</evidence>
<feature type="domain" description="ABC transporter" evidence="4">
    <location>
        <begin position="2"/>
        <end position="227"/>
    </location>
</feature>
<keyword evidence="2" id="KW-0547">Nucleotide-binding</keyword>
<evidence type="ECO:0000256" key="1">
    <source>
        <dbReference type="ARBA" id="ARBA00022448"/>
    </source>
</evidence>
<evidence type="ECO:0000256" key="2">
    <source>
        <dbReference type="ARBA" id="ARBA00022741"/>
    </source>
</evidence>
<organism evidence="5 6">
    <name type="scientific">Salipaludibacillus keqinensis</name>
    <dbReference type="NCBI Taxonomy" id="2045207"/>
    <lineage>
        <taxon>Bacteria</taxon>
        <taxon>Bacillati</taxon>
        <taxon>Bacillota</taxon>
        <taxon>Bacilli</taxon>
        <taxon>Bacillales</taxon>
        <taxon>Bacillaceae</taxon>
    </lineage>
</organism>
<dbReference type="InterPro" id="IPR003593">
    <property type="entry name" value="AAA+_ATPase"/>
</dbReference>
<reference evidence="5 6" key="1">
    <citation type="submission" date="2017-10" db="EMBL/GenBank/DDBJ databases">
        <title>Bacillus sp. nov., a halophilic bacterium isolated from a Keqin Lake.</title>
        <authorList>
            <person name="Wang H."/>
        </authorList>
    </citation>
    <scope>NUCLEOTIDE SEQUENCE [LARGE SCALE GENOMIC DNA]</scope>
    <source>
        <strain evidence="5 6">KQ-12</strain>
    </source>
</reference>
<evidence type="ECO:0000313" key="6">
    <source>
        <dbReference type="Proteomes" id="UP000248214"/>
    </source>
</evidence>
<name>A0A323TLP4_9BACI</name>
<keyword evidence="6" id="KW-1185">Reference proteome</keyword>
<dbReference type="Gene3D" id="3.40.50.300">
    <property type="entry name" value="P-loop containing nucleotide triphosphate hydrolases"/>
    <property type="match status" value="1"/>
</dbReference>
<dbReference type="SUPFAM" id="SSF52540">
    <property type="entry name" value="P-loop containing nucleoside triphosphate hydrolases"/>
    <property type="match status" value="1"/>
</dbReference>
<protein>
    <recommendedName>
        <fullName evidence="4">ABC transporter domain-containing protein</fullName>
    </recommendedName>
</protein>
<dbReference type="CDD" id="cd03230">
    <property type="entry name" value="ABC_DR_subfamily_A"/>
    <property type="match status" value="1"/>
</dbReference>
<dbReference type="PANTHER" id="PTHR42939:SF3">
    <property type="entry name" value="ABC TRANSPORTER ATP-BINDING COMPONENT"/>
    <property type="match status" value="1"/>
</dbReference>
<dbReference type="InterPro" id="IPR051782">
    <property type="entry name" value="ABC_Transporter_VariousFunc"/>
</dbReference>
<accession>A0A323TLP4</accession>
<proteinExistence type="predicted"/>
<dbReference type="PROSITE" id="PS50893">
    <property type="entry name" value="ABC_TRANSPORTER_2"/>
    <property type="match status" value="1"/>
</dbReference>
<comment type="caution">
    <text evidence="5">The sequence shown here is derived from an EMBL/GenBank/DDBJ whole genome shotgun (WGS) entry which is preliminary data.</text>
</comment>
<dbReference type="Pfam" id="PF00005">
    <property type="entry name" value="ABC_tran"/>
    <property type="match status" value="1"/>
</dbReference>
<dbReference type="InterPro" id="IPR003439">
    <property type="entry name" value="ABC_transporter-like_ATP-bd"/>
</dbReference>
<dbReference type="GO" id="GO:0005524">
    <property type="term" value="F:ATP binding"/>
    <property type="evidence" value="ECO:0007669"/>
    <property type="project" value="UniProtKB-KW"/>
</dbReference>